<sequence>MTTVLEIKKLFPHSTVQKCRTLFTLSTIHPSLAISTLKGTMKVDRTVTNVGGRKSVYRASVTQSHGFSVKLRPKKLFFNDVGEKQSFTITIAVKAKGSHKASNSTNGEYSFGSYTWKDGIHVVRSPIAVSRA</sequence>
<dbReference type="Pfam" id="PF17766">
    <property type="entry name" value="fn3_6"/>
    <property type="match status" value="1"/>
</dbReference>
<organism evidence="2 3">
    <name type="scientific">Coptis chinensis</name>
    <dbReference type="NCBI Taxonomy" id="261450"/>
    <lineage>
        <taxon>Eukaryota</taxon>
        <taxon>Viridiplantae</taxon>
        <taxon>Streptophyta</taxon>
        <taxon>Embryophyta</taxon>
        <taxon>Tracheophyta</taxon>
        <taxon>Spermatophyta</taxon>
        <taxon>Magnoliopsida</taxon>
        <taxon>Ranunculales</taxon>
        <taxon>Ranunculaceae</taxon>
        <taxon>Coptidoideae</taxon>
        <taxon>Coptis</taxon>
    </lineage>
</organism>
<dbReference type="InterPro" id="IPR041469">
    <property type="entry name" value="Subtilisin-like_FN3"/>
</dbReference>
<evidence type="ECO:0000259" key="1">
    <source>
        <dbReference type="Pfam" id="PF17766"/>
    </source>
</evidence>
<dbReference type="AlphaFoldDB" id="A0A835M8S3"/>
<evidence type="ECO:0000313" key="2">
    <source>
        <dbReference type="EMBL" id="KAF9620617.1"/>
    </source>
</evidence>
<comment type="caution">
    <text evidence="2">The sequence shown here is derived from an EMBL/GenBank/DDBJ whole genome shotgun (WGS) entry which is preliminary data.</text>
</comment>
<accession>A0A835M8S3</accession>
<evidence type="ECO:0000313" key="3">
    <source>
        <dbReference type="Proteomes" id="UP000631114"/>
    </source>
</evidence>
<keyword evidence="3" id="KW-1185">Reference proteome</keyword>
<dbReference type="Gene3D" id="2.60.40.2310">
    <property type="match status" value="1"/>
</dbReference>
<dbReference type="Proteomes" id="UP000631114">
    <property type="component" value="Unassembled WGS sequence"/>
</dbReference>
<feature type="domain" description="Subtilisin-like protease fibronectin type-III" evidence="1">
    <location>
        <begin position="30"/>
        <end position="129"/>
    </location>
</feature>
<dbReference type="EMBL" id="JADFTS010000002">
    <property type="protein sequence ID" value="KAF9620617.1"/>
    <property type="molecule type" value="Genomic_DNA"/>
</dbReference>
<name>A0A835M8S3_9MAGN</name>
<gene>
    <name evidence="2" type="ORF">IFM89_013643</name>
</gene>
<reference evidence="2 3" key="1">
    <citation type="submission" date="2020-10" db="EMBL/GenBank/DDBJ databases">
        <title>The Coptis chinensis genome and diversification of protoberbering-type alkaloids.</title>
        <authorList>
            <person name="Wang B."/>
            <person name="Shu S."/>
            <person name="Song C."/>
            <person name="Liu Y."/>
        </authorList>
    </citation>
    <scope>NUCLEOTIDE SEQUENCE [LARGE SCALE GENOMIC DNA]</scope>
    <source>
        <strain evidence="2">HL-2020</strain>
        <tissue evidence="2">Leaf</tissue>
    </source>
</reference>
<dbReference type="OrthoDB" id="206201at2759"/>
<proteinExistence type="predicted"/>
<protein>
    <recommendedName>
        <fullName evidence="1">Subtilisin-like protease fibronectin type-III domain-containing protein</fullName>
    </recommendedName>
</protein>